<dbReference type="InterPro" id="IPR034151">
    <property type="entry name" value="TOPRIM_DnaG_bac"/>
</dbReference>
<evidence type="ECO:0000256" key="7">
    <source>
        <dbReference type="ARBA" id="ARBA00022771"/>
    </source>
</evidence>
<dbReference type="GO" id="GO:0003677">
    <property type="term" value="F:DNA binding"/>
    <property type="evidence" value="ECO:0007669"/>
    <property type="project" value="UniProtKB-KW"/>
</dbReference>
<dbReference type="InterPro" id="IPR002694">
    <property type="entry name" value="Znf_CHC2"/>
</dbReference>
<evidence type="ECO:0000256" key="5">
    <source>
        <dbReference type="ARBA" id="ARBA00022705"/>
    </source>
</evidence>
<dbReference type="NCBIfam" id="TIGR01391">
    <property type="entry name" value="dnaG"/>
    <property type="match status" value="1"/>
</dbReference>
<evidence type="ECO:0000256" key="11">
    <source>
        <dbReference type="ARBA" id="ARBA00023163"/>
    </source>
</evidence>
<keyword evidence="2 12" id="KW-0639">Primosome</keyword>
<dbReference type="Proteomes" id="UP000028700">
    <property type="component" value="Unassembled WGS sequence"/>
</dbReference>
<dbReference type="STRING" id="1291743.LOSG293_060400"/>
<name>A0A081BHB8_9LACO</name>
<comment type="caution">
    <text evidence="12">Lacks conserved residue(s) required for the propagation of feature annotation.</text>
</comment>
<keyword evidence="5 12" id="KW-0235">DNA replication</keyword>
<dbReference type="Gene3D" id="3.90.580.10">
    <property type="entry name" value="Zinc finger, CHC2-type domain"/>
    <property type="match status" value="1"/>
</dbReference>
<evidence type="ECO:0000256" key="3">
    <source>
        <dbReference type="ARBA" id="ARBA00022679"/>
    </source>
</evidence>
<dbReference type="Pfam" id="PF13155">
    <property type="entry name" value="Toprim_2"/>
    <property type="match status" value="1"/>
</dbReference>
<dbReference type="OrthoDB" id="9803773at2"/>
<dbReference type="PANTHER" id="PTHR30313">
    <property type="entry name" value="DNA PRIMASE"/>
    <property type="match status" value="1"/>
</dbReference>
<dbReference type="SMART" id="SM00400">
    <property type="entry name" value="ZnF_CHCC"/>
    <property type="match status" value="1"/>
</dbReference>
<dbReference type="GO" id="GO:0008270">
    <property type="term" value="F:zinc ion binding"/>
    <property type="evidence" value="ECO:0007669"/>
    <property type="project" value="UniProtKB-KW"/>
</dbReference>
<evidence type="ECO:0000256" key="9">
    <source>
        <dbReference type="ARBA" id="ARBA00022842"/>
    </source>
</evidence>
<evidence type="ECO:0000313" key="17">
    <source>
        <dbReference type="Proteomes" id="UP000028700"/>
    </source>
</evidence>
<dbReference type="Pfam" id="PF08275">
    <property type="entry name" value="DNAG_N"/>
    <property type="match status" value="1"/>
</dbReference>
<keyword evidence="6 13" id="KW-0479">Metal-binding</keyword>
<comment type="similarity">
    <text evidence="12 13">Belongs to the DnaG primase family.</text>
</comment>
<keyword evidence="4 12" id="KW-0548">Nucleotidyltransferase</keyword>
<dbReference type="InterPro" id="IPR006171">
    <property type="entry name" value="TOPRIM_dom"/>
</dbReference>
<protein>
    <recommendedName>
        <fullName evidence="12 13">DNA primase</fullName>
        <ecNumber evidence="12">2.7.7.101</ecNumber>
    </recommendedName>
</protein>
<dbReference type="SMART" id="SM00493">
    <property type="entry name" value="TOPRIM"/>
    <property type="match status" value="1"/>
</dbReference>
<evidence type="ECO:0000256" key="4">
    <source>
        <dbReference type="ARBA" id="ARBA00022695"/>
    </source>
</evidence>
<dbReference type="InterPro" id="IPR036977">
    <property type="entry name" value="DNA_primase_Znf_CHC2"/>
</dbReference>
<dbReference type="EMBL" id="BBJM01000006">
    <property type="protein sequence ID" value="GAK47436.1"/>
    <property type="molecule type" value="Genomic_DNA"/>
</dbReference>
<evidence type="ECO:0000259" key="15">
    <source>
        <dbReference type="PROSITE" id="PS50880"/>
    </source>
</evidence>
<keyword evidence="10 12" id="KW-0238">DNA-binding</keyword>
<dbReference type="InterPro" id="IPR006295">
    <property type="entry name" value="DNA_primase_DnaG"/>
</dbReference>
<dbReference type="GO" id="GO:0003899">
    <property type="term" value="F:DNA-directed RNA polymerase activity"/>
    <property type="evidence" value="ECO:0007669"/>
    <property type="project" value="UniProtKB-UniRule"/>
</dbReference>
<keyword evidence="1 12" id="KW-0240">DNA-directed RNA polymerase</keyword>
<keyword evidence="17" id="KW-1185">Reference proteome</keyword>
<dbReference type="GO" id="GO:0005737">
    <property type="term" value="C:cytoplasm"/>
    <property type="evidence" value="ECO:0007669"/>
    <property type="project" value="TreeGrafter"/>
</dbReference>
<keyword evidence="9" id="KW-0460">Magnesium</keyword>
<dbReference type="SUPFAM" id="SSF57783">
    <property type="entry name" value="Zinc beta-ribbon"/>
    <property type="match status" value="1"/>
</dbReference>
<dbReference type="InterPro" id="IPR030846">
    <property type="entry name" value="DnaG_bac"/>
</dbReference>
<keyword evidence="11 12" id="KW-0804">Transcription</keyword>
<dbReference type="GO" id="GO:0006269">
    <property type="term" value="P:DNA replication, synthesis of primer"/>
    <property type="evidence" value="ECO:0007669"/>
    <property type="project" value="UniProtKB-UniRule"/>
</dbReference>
<dbReference type="InterPro" id="IPR016136">
    <property type="entry name" value="DNA_helicase_N/primase_C"/>
</dbReference>
<dbReference type="Pfam" id="PF10410">
    <property type="entry name" value="DnaB_bind"/>
    <property type="match status" value="1"/>
</dbReference>
<dbReference type="InterPro" id="IPR019475">
    <property type="entry name" value="DNA_primase_DnaB-bd"/>
</dbReference>
<dbReference type="HAMAP" id="MF_00974">
    <property type="entry name" value="DNA_primase_DnaG"/>
    <property type="match status" value="1"/>
</dbReference>
<evidence type="ECO:0000313" key="16">
    <source>
        <dbReference type="EMBL" id="GAK47436.1"/>
    </source>
</evidence>
<dbReference type="GO" id="GO:0000428">
    <property type="term" value="C:DNA-directed RNA polymerase complex"/>
    <property type="evidence" value="ECO:0007669"/>
    <property type="project" value="UniProtKB-KW"/>
</dbReference>
<dbReference type="GO" id="GO:1990077">
    <property type="term" value="C:primosome complex"/>
    <property type="evidence" value="ECO:0007669"/>
    <property type="project" value="UniProtKB-KW"/>
</dbReference>
<dbReference type="Gene3D" id="3.40.1360.10">
    <property type="match status" value="1"/>
</dbReference>
<evidence type="ECO:0000256" key="10">
    <source>
        <dbReference type="ARBA" id="ARBA00023125"/>
    </source>
</evidence>
<dbReference type="Gene3D" id="3.90.980.10">
    <property type="entry name" value="DNA primase, catalytic core, N-terminal domain"/>
    <property type="match status" value="1"/>
</dbReference>
<dbReference type="PANTHER" id="PTHR30313:SF2">
    <property type="entry name" value="DNA PRIMASE"/>
    <property type="match status" value="1"/>
</dbReference>
<evidence type="ECO:0000256" key="12">
    <source>
        <dbReference type="HAMAP-Rule" id="MF_00974"/>
    </source>
</evidence>
<dbReference type="InterPro" id="IPR013264">
    <property type="entry name" value="DNAG_N"/>
</dbReference>
<dbReference type="Gene3D" id="1.10.860.10">
    <property type="entry name" value="DNAb Helicase, Chain A"/>
    <property type="match status" value="1"/>
</dbReference>
<dbReference type="PIRSF" id="PIRSF002811">
    <property type="entry name" value="DnaG"/>
    <property type="match status" value="1"/>
</dbReference>
<feature type="zinc finger region" description="CHC2-type" evidence="14">
    <location>
        <begin position="39"/>
        <end position="63"/>
    </location>
</feature>
<accession>A0A081BHB8</accession>
<dbReference type="FunFam" id="3.90.980.10:FF:000001">
    <property type="entry name" value="DNA primase"/>
    <property type="match status" value="1"/>
</dbReference>
<evidence type="ECO:0000256" key="6">
    <source>
        <dbReference type="ARBA" id="ARBA00022723"/>
    </source>
</evidence>
<evidence type="ECO:0000256" key="1">
    <source>
        <dbReference type="ARBA" id="ARBA00022478"/>
    </source>
</evidence>
<dbReference type="InterPro" id="IPR037068">
    <property type="entry name" value="DNA_primase_core_N_sf"/>
</dbReference>
<dbReference type="CDD" id="cd03364">
    <property type="entry name" value="TOPRIM_DnaG_primases"/>
    <property type="match status" value="1"/>
</dbReference>
<dbReference type="eggNOG" id="COG0358">
    <property type="taxonomic scope" value="Bacteria"/>
</dbReference>
<dbReference type="InterPro" id="IPR050219">
    <property type="entry name" value="DnaG_primase"/>
</dbReference>
<evidence type="ECO:0000256" key="13">
    <source>
        <dbReference type="PIRNR" id="PIRNR002811"/>
    </source>
</evidence>
<dbReference type="Pfam" id="PF01807">
    <property type="entry name" value="Zn_ribbon_DnaG"/>
    <property type="match status" value="1"/>
</dbReference>
<sequence length="611" mass="69980">MASIPEEVIEQVRKDTNIADVIGQYVQLKKSGNNLFGLCPFQEERTPSFSVSESKQIYHCFSCGRGGSVFNFLMELEGLSFKEAVVKVADFSHIQLPENIQNTGNEGESKESTANQQLIELHEQAAKLYHHILVNTEMGEQALDYLHDRGLDDEIISTYNLGFAPDKRLLLPFFQERKSDFQLLRQSGLFIENQEGQLRDRFAGRVMFPIRNQSGKTIAFSGRMLVKADNSPKYLNSPETTIFNKRKVLFNFDIARGASRQTGSVTLFEGFMDVIAAYRAGIKNGIASMGTSLTSEQIYAIERITQKLVICYDGDDPGQEATNRAISLFSNQQRLTLNIVQIPEKLDPDEFLKKYGAEKFQELVTSAIETPISFKMRFLKRNRNLENESDQLEYINDVLQVLATVSSPVEQDLYLNQLANNFGLDKSTLKRQLASIVPAKAQPERQQRQVAPVTPEVTYEQPRKLDKVERAERNLLYRMLHDQSVWLKVTGMSEFHFIHDDYQSIFLLAEGYFAKHQNQYDSASFIDFIREKKLQQLIVALELSQMNVESDESEIDDYLHVIMKQAPLEHQLAELQRQLADAVRLGDTSRERELTFQIIKVQQQKQREKQA</sequence>
<comment type="catalytic activity">
    <reaction evidence="12">
        <text>ssDNA + n NTP = ssDNA/pppN(pN)n-1 hybrid + (n-1) diphosphate.</text>
        <dbReference type="EC" id="2.7.7.101"/>
    </reaction>
</comment>
<dbReference type="FunFam" id="3.90.580.10:FF:000001">
    <property type="entry name" value="DNA primase"/>
    <property type="match status" value="1"/>
</dbReference>
<keyword evidence="8 13" id="KW-0862">Zinc</keyword>
<dbReference type="EC" id="2.7.7.101" evidence="12"/>
<evidence type="ECO:0000256" key="14">
    <source>
        <dbReference type="PIRSR" id="PIRSR002811-1"/>
    </source>
</evidence>
<dbReference type="AlphaFoldDB" id="A0A081BHB8"/>
<evidence type="ECO:0000256" key="2">
    <source>
        <dbReference type="ARBA" id="ARBA00022515"/>
    </source>
</evidence>
<comment type="caution">
    <text evidence="16">The sequence shown here is derived from an EMBL/GenBank/DDBJ whole genome shotgun (WGS) entry which is preliminary data.</text>
</comment>
<comment type="cofactor">
    <cofactor evidence="13 14">
        <name>Zn(2+)</name>
        <dbReference type="ChEBI" id="CHEBI:29105"/>
    </cofactor>
    <text evidence="13 14">Binds 1 zinc ion per monomer.</text>
</comment>
<comment type="function">
    <text evidence="12 13">RNA polymerase that catalyzes the synthesis of short RNA molecules used as primers for DNA polymerase during DNA replication.</text>
</comment>
<organism evidence="16 17">
    <name type="scientific">Secundilactobacillus oryzae JCM 18671</name>
    <dbReference type="NCBI Taxonomy" id="1291743"/>
    <lineage>
        <taxon>Bacteria</taxon>
        <taxon>Bacillati</taxon>
        <taxon>Bacillota</taxon>
        <taxon>Bacilli</taxon>
        <taxon>Lactobacillales</taxon>
        <taxon>Lactobacillaceae</taxon>
        <taxon>Secundilactobacillus</taxon>
    </lineage>
</organism>
<feature type="domain" description="Toprim" evidence="15">
    <location>
        <begin position="263"/>
        <end position="345"/>
    </location>
</feature>
<comment type="subunit">
    <text evidence="12">Monomer. Interacts with DnaB.</text>
</comment>
<keyword evidence="7 14" id="KW-0863">Zinc-finger</keyword>
<keyword evidence="3 12" id="KW-0808">Transferase</keyword>
<dbReference type="SUPFAM" id="SSF56731">
    <property type="entry name" value="DNA primase core"/>
    <property type="match status" value="1"/>
</dbReference>
<dbReference type="PROSITE" id="PS50880">
    <property type="entry name" value="TOPRIM"/>
    <property type="match status" value="1"/>
</dbReference>
<proteinExistence type="inferred from homology"/>
<evidence type="ECO:0000256" key="8">
    <source>
        <dbReference type="ARBA" id="ARBA00022833"/>
    </source>
</evidence>
<reference evidence="16" key="1">
    <citation type="journal article" date="2014" name="Genome Announc.">
        <title>Draft Genome Sequence of Lactobacillus oryzae Strain SG293T.</title>
        <authorList>
            <person name="Tanizawa Y."/>
            <person name="Fujisawa T."/>
            <person name="Mochizuki T."/>
            <person name="Kaminuma E."/>
            <person name="Nakamura Y."/>
            <person name="Tohno M."/>
        </authorList>
    </citation>
    <scope>NUCLEOTIDE SEQUENCE [LARGE SCALE GENOMIC DNA]</scope>
    <source>
        <strain evidence="16">SG293</strain>
    </source>
</reference>
<dbReference type="RefSeq" id="WP_034526734.1">
    <property type="nucleotide sequence ID" value="NZ_BBJM01000006.1"/>
</dbReference>
<gene>
    <name evidence="12 16" type="primary">dnaG</name>
    <name evidence="16" type="ORF">LOSG293_060400</name>
</gene>